<evidence type="ECO:0000256" key="3">
    <source>
        <dbReference type="ARBA" id="ARBA00022989"/>
    </source>
</evidence>
<dbReference type="GO" id="GO:0016020">
    <property type="term" value="C:membrane"/>
    <property type="evidence" value="ECO:0007669"/>
    <property type="project" value="UniProtKB-SubCell"/>
</dbReference>
<dbReference type="GO" id="GO:0022857">
    <property type="term" value="F:transmembrane transporter activity"/>
    <property type="evidence" value="ECO:0007669"/>
    <property type="project" value="InterPro"/>
</dbReference>
<feature type="transmembrane region" description="Helical" evidence="5">
    <location>
        <begin position="478"/>
        <end position="497"/>
    </location>
</feature>
<proteinExistence type="predicted"/>
<sequence>MLFCKFCKRSHRDIEDSVSGSAETSLPSYAAPEELITTLGGACTRWRILVIFIFCVVMVFYGLNTFVSELLLPENIEFYCIEGNKTTITENPCFTSNGTKCHHFNFSRAYGYTMTEKWNLVCDNSIKVKISNVLFKCGVALGFIIGGILADSWGRKKVFFLSIILEPCTGLLVTSSSSYTFFVGVRFLNGMSLAGTAIATIILTCEISSNRWRTFDISLLSVSVTIGYMLLPFAWMILANTGKHSLIVSLPSILLIVFVGIIRESPSWLLCRNQTTKAEAVLIAVAEFNGHRIPSSFRIRPTYILNTLYGNTLGVCSLTCKSSTRWIMLALYLLWFLSSFTSGLTLMHIWDNNANVLETLLTCGEVSIASSLISLILCHILKHKDIIALNNILACGTISAASIIKSQRGFSKSKMMMFNLISYAFFTISLYTIFNMTPRIFPTEIRGQGTGVAIAIAEFGFIFAQFVLSFVYSTLPSIIATYCCCSILVTLCCRLLYTVHNRELPDLVEDTANFKDSYKPTRYTTIRATSATVDETEVKLVDFERGTSTTGQFLTPFRSSIKKGPIEVEHARFLAQPTRFEYIMTFRDSSDPATGSWLSFITFYSMVHNS</sequence>
<dbReference type="InterPro" id="IPR011701">
    <property type="entry name" value="MFS"/>
</dbReference>
<protein>
    <recommendedName>
        <fullName evidence="6">Major facilitator superfamily (MFS) profile domain-containing protein</fullName>
    </recommendedName>
</protein>
<dbReference type="AlphaFoldDB" id="A0A8K0D2S2"/>
<feature type="transmembrane region" description="Helical" evidence="5">
    <location>
        <begin position="449"/>
        <end position="472"/>
    </location>
</feature>
<evidence type="ECO:0000256" key="5">
    <source>
        <dbReference type="SAM" id="Phobius"/>
    </source>
</evidence>
<dbReference type="InterPro" id="IPR005829">
    <property type="entry name" value="Sugar_transporter_CS"/>
</dbReference>
<dbReference type="Gene3D" id="1.20.1250.20">
    <property type="entry name" value="MFS general substrate transporter like domains"/>
    <property type="match status" value="1"/>
</dbReference>
<gene>
    <name evidence="7" type="ORF">ILUMI_10174</name>
</gene>
<feature type="transmembrane region" description="Helical" evidence="5">
    <location>
        <begin position="387"/>
        <end position="404"/>
    </location>
</feature>
<feature type="transmembrane region" description="Helical" evidence="5">
    <location>
        <begin position="329"/>
        <end position="350"/>
    </location>
</feature>
<dbReference type="EMBL" id="VTPC01005440">
    <property type="protein sequence ID" value="KAF2896001.1"/>
    <property type="molecule type" value="Genomic_DNA"/>
</dbReference>
<keyword evidence="2 5" id="KW-0812">Transmembrane</keyword>
<keyword evidence="3 5" id="KW-1133">Transmembrane helix</keyword>
<dbReference type="InterPro" id="IPR036259">
    <property type="entry name" value="MFS_trans_sf"/>
</dbReference>
<feature type="transmembrane region" description="Helical" evidence="5">
    <location>
        <begin position="133"/>
        <end position="151"/>
    </location>
</feature>
<feature type="transmembrane region" description="Helical" evidence="5">
    <location>
        <begin position="244"/>
        <end position="262"/>
    </location>
</feature>
<feature type="domain" description="Major facilitator superfamily (MFS) profile" evidence="6">
    <location>
        <begin position="50"/>
        <end position="501"/>
    </location>
</feature>
<evidence type="ECO:0000259" key="6">
    <source>
        <dbReference type="PROSITE" id="PS50850"/>
    </source>
</evidence>
<evidence type="ECO:0000313" key="7">
    <source>
        <dbReference type="EMBL" id="KAF2896001.1"/>
    </source>
</evidence>
<dbReference type="PANTHER" id="PTHR24064">
    <property type="entry name" value="SOLUTE CARRIER FAMILY 22 MEMBER"/>
    <property type="match status" value="1"/>
</dbReference>
<evidence type="ECO:0000256" key="1">
    <source>
        <dbReference type="ARBA" id="ARBA00004141"/>
    </source>
</evidence>
<feature type="transmembrane region" description="Helical" evidence="5">
    <location>
        <begin position="187"/>
        <end position="205"/>
    </location>
</feature>
<feature type="transmembrane region" description="Helical" evidence="5">
    <location>
        <begin position="46"/>
        <end position="63"/>
    </location>
</feature>
<dbReference type="PROSITE" id="PS50850">
    <property type="entry name" value="MFS"/>
    <property type="match status" value="1"/>
</dbReference>
<dbReference type="Proteomes" id="UP000801492">
    <property type="component" value="Unassembled WGS sequence"/>
</dbReference>
<dbReference type="InterPro" id="IPR020846">
    <property type="entry name" value="MFS_dom"/>
</dbReference>
<feature type="transmembrane region" description="Helical" evidence="5">
    <location>
        <begin position="158"/>
        <end position="181"/>
    </location>
</feature>
<dbReference type="SUPFAM" id="SSF103473">
    <property type="entry name" value="MFS general substrate transporter"/>
    <property type="match status" value="1"/>
</dbReference>
<comment type="caution">
    <text evidence="7">The sequence shown here is derived from an EMBL/GenBank/DDBJ whole genome shotgun (WGS) entry which is preliminary data.</text>
</comment>
<evidence type="ECO:0000256" key="4">
    <source>
        <dbReference type="ARBA" id="ARBA00023136"/>
    </source>
</evidence>
<feature type="transmembrane region" description="Helical" evidence="5">
    <location>
        <begin position="416"/>
        <end position="437"/>
    </location>
</feature>
<feature type="transmembrane region" description="Helical" evidence="5">
    <location>
        <begin position="217"/>
        <end position="238"/>
    </location>
</feature>
<organism evidence="7 8">
    <name type="scientific">Ignelater luminosus</name>
    <name type="common">Cucubano</name>
    <name type="synonym">Pyrophorus luminosus</name>
    <dbReference type="NCBI Taxonomy" id="2038154"/>
    <lineage>
        <taxon>Eukaryota</taxon>
        <taxon>Metazoa</taxon>
        <taxon>Ecdysozoa</taxon>
        <taxon>Arthropoda</taxon>
        <taxon>Hexapoda</taxon>
        <taxon>Insecta</taxon>
        <taxon>Pterygota</taxon>
        <taxon>Neoptera</taxon>
        <taxon>Endopterygota</taxon>
        <taxon>Coleoptera</taxon>
        <taxon>Polyphaga</taxon>
        <taxon>Elateriformia</taxon>
        <taxon>Elateroidea</taxon>
        <taxon>Elateridae</taxon>
        <taxon>Agrypninae</taxon>
        <taxon>Pyrophorini</taxon>
        <taxon>Ignelater</taxon>
    </lineage>
</organism>
<dbReference type="PROSITE" id="PS00216">
    <property type="entry name" value="SUGAR_TRANSPORT_1"/>
    <property type="match status" value="1"/>
</dbReference>
<evidence type="ECO:0000313" key="8">
    <source>
        <dbReference type="Proteomes" id="UP000801492"/>
    </source>
</evidence>
<reference evidence="7" key="1">
    <citation type="submission" date="2019-08" db="EMBL/GenBank/DDBJ databases">
        <title>The genome of the North American firefly Photinus pyralis.</title>
        <authorList>
            <consortium name="Photinus pyralis genome working group"/>
            <person name="Fallon T.R."/>
            <person name="Sander Lower S.E."/>
            <person name="Weng J.-K."/>
        </authorList>
    </citation>
    <scope>NUCLEOTIDE SEQUENCE</scope>
    <source>
        <strain evidence="7">TRF0915ILg1</strain>
        <tissue evidence="7">Whole body</tissue>
    </source>
</reference>
<dbReference type="Pfam" id="PF07690">
    <property type="entry name" value="MFS_1"/>
    <property type="match status" value="1"/>
</dbReference>
<name>A0A8K0D2S2_IGNLU</name>
<comment type="subcellular location">
    <subcellularLocation>
        <location evidence="1">Membrane</location>
        <topology evidence="1">Multi-pass membrane protein</topology>
    </subcellularLocation>
</comment>
<dbReference type="OrthoDB" id="5296287at2759"/>
<accession>A0A8K0D2S2</accession>
<feature type="transmembrane region" description="Helical" evidence="5">
    <location>
        <begin position="356"/>
        <end position="380"/>
    </location>
</feature>
<keyword evidence="4 5" id="KW-0472">Membrane</keyword>
<keyword evidence="8" id="KW-1185">Reference proteome</keyword>
<evidence type="ECO:0000256" key="2">
    <source>
        <dbReference type="ARBA" id="ARBA00022692"/>
    </source>
</evidence>